<sequence length="640" mass="72438">MSTTQVALSSPEILYAIGESIPIFVEINGSYAFKPRNLLDCCLVSKVWRSVLTPLLWRIDDTKSMYMVPILLLVKNSHLVKTYLGESNRWFAKREFHEPPNYSQLRQLSMGDGVKCGKIAMRMINSNRRLESLKLINIPLFEQLQTVETVQGGVDGDGGGGVGATGAGAEGDGNNAGNQDNEKKDQDNNNNNNKNKNNDNGLTNPLAHLRTTLQELTINQASYQGMEFYYLLRSVAKGNLRTLRLRQVVGTFDLQDLVFDSLTRLTLWLDDKVQPGLHEIVGRAPFLEHLELQGPSVEVVNHYSLESLGNILRGTKPQETIRQRQERLRQGDPEPRLWPRPQLKSFTVDAIHVHKPQAITTEQGNDHQFLDLIRACSSVYDMYKPLGTCGSLQELDIPLWAMDDLACEAIVMNRSSLKVLKIRVLPSEGIIRTWRLERQGRVLRKILQSCSSLKTLEFWDQNESEDISVVMTGLIGDHKTGGPTGGGDIDTEVNSENSNQRQLNKEKVQLLNCPELESLTLESRRPVHWMNGTEMKEEAKRFPIDDNEDKNDGDGDNKDVVDVWVMPKQTWDSSIQDGTDILLDAHWSSFELFEDVVENIGQPMEGEELIKRFLHHISPSKKLKELQLGQLVFNKFQESR</sequence>
<evidence type="ECO:0000256" key="1">
    <source>
        <dbReference type="SAM" id="MobiDB-lite"/>
    </source>
</evidence>
<dbReference type="InterPro" id="IPR032675">
    <property type="entry name" value="LRR_dom_sf"/>
</dbReference>
<feature type="region of interest" description="Disordered" evidence="1">
    <location>
        <begin position="152"/>
        <end position="205"/>
    </location>
</feature>
<name>A0A9P6IL35_9FUNG</name>
<dbReference type="Gene3D" id="3.80.10.10">
    <property type="entry name" value="Ribonuclease Inhibitor"/>
    <property type="match status" value="1"/>
</dbReference>
<feature type="compositionally biased region" description="Low complexity" evidence="1">
    <location>
        <begin position="188"/>
        <end position="200"/>
    </location>
</feature>
<gene>
    <name evidence="2" type="ORF">BGZ65_003069</name>
</gene>
<dbReference type="OrthoDB" id="2445832at2759"/>
<evidence type="ECO:0000313" key="2">
    <source>
        <dbReference type="EMBL" id="KAF9935759.1"/>
    </source>
</evidence>
<dbReference type="SUPFAM" id="SSF52047">
    <property type="entry name" value="RNI-like"/>
    <property type="match status" value="1"/>
</dbReference>
<reference evidence="2" key="1">
    <citation type="journal article" date="2020" name="Fungal Divers.">
        <title>Resolving the Mortierellaceae phylogeny through synthesis of multi-gene phylogenetics and phylogenomics.</title>
        <authorList>
            <person name="Vandepol N."/>
            <person name="Liber J."/>
            <person name="Desiro A."/>
            <person name="Na H."/>
            <person name="Kennedy M."/>
            <person name="Barry K."/>
            <person name="Grigoriev I.V."/>
            <person name="Miller A.N."/>
            <person name="O'Donnell K."/>
            <person name="Stajich J.E."/>
            <person name="Bonito G."/>
        </authorList>
    </citation>
    <scope>NUCLEOTIDE SEQUENCE</scope>
    <source>
        <strain evidence="2">MES-2147</strain>
    </source>
</reference>
<feature type="compositionally biased region" description="Gly residues" evidence="1">
    <location>
        <begin position="153"/>
        <end position="171"/>
    </location>
</feature>
<feature type="compositionally biased region" description="Polar residues" evidence="1">
    <location>
        <begin position="492"/>
        <end position="502"/>
    </location>
</feature>
<feature type="region of interest" description="Disordered" evidence="1">
    <location>
        <begin position="538"/>
        <end position="558"/>
    </location>
</feature>
<dbReference type="AlphaFoldDB" id="A0A9P6IL35"/>
<proteinExistence type="predicted"/>
<feature type="region of interest" description="Disordered" evidence="1">
    <location>
        <begin position="478"/>
        <end position="503"/>
    </location>
</feature>
<protein>
    <recommendedName>
        <fullName evidence="4">F-box domain-containing protein</fullName>
    </recommendedName>
</protein>
<dbReference type="Proteomes" id="UP000749646">
    <property type="component" value="Unassembled WGS sequence"/>
</dbReference>
<evidence type="ECO:0008006" key="4">
    <source>
        <dbReference type="Google" id="ProtNLM"/>
    </source>
</evidence>
<organism evidence="2 3">
    <name type="scientific">Modicella reniformis</name>
    <dbReference type="NCBI Taxonomy" id="1440133"/>
    <lineage>
        <taxon>Eukaryota</taxon>
        <taxon>Fungi</taxon>
        <taxon>Fungi incertae sedis</taxon>
        <taxon>Mucoromycota</taxon>
        <taxon>Mortierellomycotina</taxon>
        <taxon>Mortierellomycetes</taxon>
        <taxon>Mortierellales</taxon>
        <taxon>Mortierellaceae</taxon>
        <taxon>Modicella</taxon>
    </lineage>
</organism>
<dbReference type="EMBL" id="JAAAHW010009842">
    <property type="protein sequence ID" value="KAF9935759.1"/>
    <property type="molecule type" value="Genomic_DNA"/>
</dbReference>
<keyword evidence="3" id="KW-1185">Reference proteome</keyword>
<accession>A0A9P6IL35</accession>
<comment type="caution">
    <text evidence="2">The sequence shown here is derived from an EMBL/GenBank/DDBJ whole genome shotgun (WGS) entry which is preliminary data.</text>
</comment>
<evidence type="ECO:0000313" key="3">
    <source>
        <dbReference type="Proteomes" id="UP000749646"/>
    </source>
</evidence>